<name>A0A371X246_9HYPH</name>
<keyword evidence="2" id="KW-1185">Reference proteome</keyword>
<organism evidence="1 2">
    <name type="scientific">Mesorhizobium denitrificans</name>
    <dbReference type="NCBI Taxonomy" id="2294114"/>
    <lineage>
        <taxon>Bacteria</taxon>
        <taxon>Pseudomonadati</taxon>
        <taxon>Pseudomonadota</taxon>
        <taxon>Alphaproteobacteria</taxon>
        <taxon>Hyphomicrobiales</taxon>
        <taxon>Phyllobacteriaceae</taxon>
        <taxon>Mesorhizobium</taxon>
    </lineage>
</organism>
<proteinExistence type="predicted"/>
<evidence type="ECO:0000313" key="1">
    <source>
        <dbReference type="EMBL" id="RFC63279.1"/>
    </source>
</evidence>
<evidence type="ECO:0000313" key="2">
    <source>
        <dbReference type="Proteomes" id="UP000262379"/>
    </source>
</evidence>
<accession>A0A371X246</accession>
<reference evidence="2" key="1">
    <citation type="submission" date="2018-08" db="EMBL/GenBank/DDBJ databases">
        <authorList>
            <person name="Im W.T."/>
        </authorList>
    </citation>
    <scope>NUCLEOTIDE SEQUENCE [LARGE SCALE GENOMIC DNA]</scope>
    <source>
        <strain evidence="2">LA-28</strain>
    </source>
</reference>
<dbReference type="AlphaFoldDB" id="A0A371X246"/>
<dbReference type="Proteomes" id="UP000262379">
    <property type="component" value="Unassembled WGS sequence"/>
</dbReference>
<comment type="caution">
    <text evidence="1">The sequence shown here is derived from an EMBL/GenBank/DDBJ whole genome shotgun (WGS) entry which is preliminary data.</text>
</comment>
<protein>
    <submittedName>
        <fullName evidence="1">Uncharacterized protein</fullName>
    </submittedName>
</protein>
<dbReference type="RefSeq" id="WP_116625816.1">
    <property type="nucleotide sequence ID" value="NZ_QURN01000027.1"/>
</dbReference>
<gene>
    <name evidence="1" type="ORF">DY251_20735</name>
</gene>
<dbReference type="EMBL" id="QURN01000027">
    <property type="protein sequence ID" value="RFC63279.1"/>
    <property type="molecule type" value="Genomic_DNA"/>
</dbReference>
<sequence>MINATITKADSALLAEVAKGKMSGIEPRDTLRLLLLLQDRGLITMCVKGWALTSDGKQMLDAIRR</sequence>